<dbReference type="SUPFAM" id="SSF81606">
    <property type="entry name" value="PP2C-like"/>
    <property type="match status" value="1"/>
</dbReference>
<dbReference type="InterPro" id="IPR036457">
    <property type="entry name" value="PPM-type-like_dom_sf"/>
</dbReference>
<proteinExistence type="predicted"/>
<gene>
    <name evidence="3" type="ORF">FJAP1339_LOCUS6560</name>
</gene>
<protein>
    <recommendedName>
        <fullName evidence="2">PPM-type phosphatase domain-containing protein</fullName>
    </recommendedName>
</protein>
<evidence type="ECO:0000256" key="1">
    <source>
        <dbReference type="SAM" id="MobiDB-lite"/>
    </source>
</evidence>
<organism evidence="3">
    <name type="scientific">Fibrocapsa japonica</name>
    <dbReference type="NCBI Taxonomy" id="94617"/>
    <lineage>
        <taxon>Eukaryota</taxon>
        <taxon>Sar</taxon>
        <taxon>Stramenopiles</taxon>
        <taxon>Ochrophyta</taxon>
        <taxon>Raphidophyceae</taxon>
        <taxon>Chattonellales</taxon>
        <taxon>Chattonellaceae</taxon>
        <taxon>Fibrocapsa</taxon>
    </lineage>
</organism>
<feature type="domain" description="PPM-type phosphatase" evidence="2">
    <location>
        <begin position="1"/>
        <end position="140"/>
    </location>
</feature>
<name>A0A7S2V0C4_9STRA</name>
<dbReference type="AlphaFoldDB" id="A0A7S2V0C4"/>
<dbReference type="Gene3D" id="3.60.40.10">
    <property type="entry name" value="PPM-type phosphatase domain"/>
    <property type="match status" value="1"/>
</dbReference>
<dbReference type="Pfam" id="PF00481">
    <property type="entry name" value="PP2C"/>
    <property type="match status" value="1"/>
</dbReference>
<dbReference type="EMBL" id="HBHR01013326">
    <property type="protein sequence ID" value="CAD9864627.1"/>
    <property type="molecule type" value="Transcribed_RNA"/>
</dbReference>
<evidence type="ECO:0000313" key="3">
    <source>
        <dbReference type="EMBL" id="CAD9864627.1"/>
    </source>
</evidence>
<dbReference type="PANTHER" id="PTHR13832">
    <property type="entry name" value="PROTEIN PHOSPHATASE 2C"/>
    <property type="match status" value="1"/>
</dbReference>
<dbReference type="CDD" id="cd00143">
    <property type="entry name" value="PP2Cc"/>
    <property type="match status" value="1"/>
</dbReference>
<feature type="region of interest" description="Disordered" evidence="1">
    <location>
        <begin position="26"/>
        <end position="61"/>
    </location>
</feature>
<dbReference type="PROSITE" id="PS51746">
    <property type="entry name" value="PPM_2"/>
    <property type="match status" value="1"/>
</dbReference>
<dbReference type="PANTHER" id="PTHR13832:SF827">
    <property type="entry name" value="PROTEIN PHOSPHATASE 1L"/>
    <property type="match status" value="1"/>
</dbReference>
<dbReference type="InterPro" id="IPR015655">
    <property type="entry name" value="PP2C"/>
</dbReference>
<reference evidence="3" key="1">
    <citation type="submission" date="2021-01" db="EMBL/GenBank/DDBJ databases">
        <authorList>
            <person name="Corre E."/>
            <person name="Pelletier E."/>
            <person name="Niang G."/>
            <person name="Scheremetjew M."/>
            <person name="Finn R."/>
            <person name="Kale V."/>
            <person name="Holt S."/>
            <person name="Cochrane G."/>
            <person name="Meng A."/>
            <person name="Brown T."/>
            <person name="Cohen L."/>
        </authorList>
    </citation>
    <scope>NUCLEOTIDE SEQUENCE</scope>
    <source>
        <strain evidence="3">CCMP1661</strain>
    </source>
</reference>
<evidence type="ECO:0000259" key="2">
    <source>
        <dbReference type="PROSITE" id="PS51746"/>
    </source>
</evidence>
<dbReference type="InterPro" id="IPR001932">
    <property type="entry name" value="PPM-type_phosphatase-like_dom"/>
</dbReference>
<sequence>MGELAVSRAFGDKEFKIGLQNLMNEEKNDHQQAVAADGGSGPRAGSVGSKEDGGAGSLPEKPLVTAEPEILISELTPEDEFVLLACDGLFDVLGNEEVIDLIKTEMKQHGDAQRAVEMLSHVAIHKRRTRDNVTIVLVILNRWW</sequence>
<accession>A0A7S2V0C4</accession>
<dbReference type="GO" id="GO:0004722">
    <property type="term" value="F:protein serine/threonine phosphatase activity"/>
    <property type="evidence" value="ECO:0007669"/>
    <property type="project" value="InterPro"/>
</dbReference>